<proteinExistence type="predicted"/>
<evidence type="ECO:0000313" key="2">
    <source>
        <dbReference type="Proteomes" id="UP000238479"/>
    </source>
</evidence>
<sequence length="49" mass="5611">MNVARRTELVQAIANKLFNWPSTKDSLLRLRLGISSAFIFLKPHQSNNL</sequence>
<protein>
    <submittedName>
        <fullName evidence="1">Uncharacterized protein</fullName>
    </submittedName>
</protein>
<organism evidence="1 2">
    <name type="scientific">Rosa chinensis</name>
    <name type="common">China rose</name>
    <dbReference type="NCBI Taxonomy" id="74649"/>
    <lineage>
        <taxon>Eukaryota</taxon>
        <taxon>Viridiplantae</taxon>
        <taxon>Streptophyta</taxon>
        <taxon>Embryophyta</taxon>
        <taxon>Tracheophyta</taxon>
        <taxon>Spermatophyta</taxon>
        <taxon>Magnoliopsida</taxon>
        <taxon>eudicotyledons</taxon>
        <taxon>Gunneridae</taxon>
        <taxon>Pentapetalae</taxon>
        <taxon>rosids</taxon>
        <taxon>fabids</taxon>
        <taxon>Rosales</taxon>
        <taxon>Rosaceae</taxon>
        <taxon>Rosoideae</taxon>
        <taxon>Rosoideae incertae sedis</taxon>
        <taxon>Rosa</taxon>
    </lineage>
</organism>
<reference evidence="1 2" key="1">
    <citation type="journal article" date="2018" name="Nat. Genet.">
        <title>The Rosa genome provides new insights in the design of modern roses.</title>
        <authorList>
            <person name="Bendahmane M."/>
        </authorList>
    </citation>
    <scope>NUCLEOTIDE SEQUENCE [LARGE SCALE GENOMIC DNA]</scope>
    <source>
        <strain evidence="2">cv. Old Blush</strain>
    </source>
</reference>
<comment type="caution">
    <text evidence="1">The sequence shown here is derived from an EMBL/GenBank/DDBJ whole genome shotgun (WGS) entry which is preliminary data.</text>
</comment>
<evidence type="ECO:0000313" key="1">
    <source>
        <dbReference type="EMBL" id="PRQ32449.1"/>
    </source>
</evidence>
<dbReference type="Gramene" id="PRQ32449">
    <property type="protein sequence ID" value="PRQ32449"/>
    <property type="gene ID" value="RchiOBHm_Chr5g0046501"/>
</dbReference>
<dbReference type="EMBL" id="PDCK01000043">
    <property type="protein sequence ID" value="PRQ32449.1"/>
    <property type="molecule type" value="Genomic_DNA"/>
</dbReference>
<dbReference type="Proteomes" id="UP000238479">
    <property type="component" value="Chromosome 5"/>
</dbReference>
<keyword evidence="2" id="KW-1185">Reference proteome</keyword>
<dbReference type="AlphaFoldDB" id="A0A2P6QE57"/>
<gene>
    <name evidence="1" type="ORF">RchiOBHm_Chr5g0046501</name>
</gene>
<accession>A0A2P6QE57</accession>
<name>A0A2P6QE57_ROSCH</name>